<protein>
    <submittedName>
        <fullName evidence="11">Mechanosensitive ion channel protein MscS</fullName>
    </submittedName>
</protein>
<dbReference type="SUPFAM" id="SSF82689">
    <property type="entry name" value="Mechanosensitive channel protein MscS (YggB), C-terminal domain"/>
    <property type="match status" value="1"/>
</dbReference>
<dbReference type="PANTHER" id="PTHR30566:SF25">
    <property type="entry name" value="INNER MEMBRANE PROTEIN"/>
    <property type="match status" value="1"/>
</dbReference>
<accession>A0A2H0LVL0</accession>
<feature type="transmembrane region" description="Helical" evidence="7">
    <location>
        <begin position="164"/>
        <end position="183"/>
    </location>
</feature>
<evidence type="ECO:0000259" key="10">
    <source>
        <dbReference type="Pfam" id="PF21088"/>
    </source>
</evidence>
<evidence type="ECO:0000313" key="11">
    <source>
        <dbReference type="EMBL" id="PIQ88421.1"/>
    </source>
</evidence>
<dbReference type="Pfam" id="PF21088">
    <property type="entry name" value="MS_channel_1st"/>
    <property type="match status" value="1"/>
</dbReference>
<dbReference type="GO" id="GO:0005886">
    <property type="term" value="C:plasma membrane"/>
    <property type="evidence" value="ECO:0007669"/>
    <property type="project" value="UniProtKB-SubCell"/>
</dbReference>
<organism evidence="11 12">
    <name type="scientific">Candidatus Ghiorseimicrobium undicola</name>
    <dbReference type="NCBI Taxonomy" id="1974746"/>
    <lineage>
        <taxon>Bacteria</taxon>
        <taxon>Pseudomonadati</taxon>
        <taxon>Candidatus Omnitrophota</taxon>
        <taxon>Candidatus Ghiorseimicrobium</taxon>
    </lineage>
</organism>
<dbReference type="Gene3D" id="3.30.70.100">
    <property type="match status" value="1"/>
</dbReference>
<feature type="transmembrane region" description="Helical" evidence="7">
    <location>
        <begin position="20"/>
        <end position="39"/>
    </location>
</feature>
<dbReference type="Pfam" id="PF00924">
    <property type="entry name" value="MS_channel_2nd"/>
    <property type="match status" value="1"/>
</dbReference>
<dbReference type="InterPro" id="IPR011066">
    <property type="entry name" value="MscS_channel_C_sf"/>
</dbReference>
<keyword evidence="5 7" id="KW-1133">Transmembrane helix</keyword>
<dbReference type="InterPro" id="IPR011014">
    <property type="entry name" value="MscS_channel_TM-2"/>
</dbReference>
<gene>
    <name evidence="11" type="ORF">COV72_08955</name>
</gene>
<feature type="transmembrane region" description="Helical" evidence="7">
    <location>
        <begin position="95"/>
        <end position="120"/>
    </location>
</feature>
<dbReference type="EMBL" id="PCWA01000109">
    <property type="protein sequence ID" value="PIQ88421.1"/>
    <property type="molecule type" value="Genomic_DNA"/>
</dbReference>
<evidence type="ECO:0000256" key="7">
    <source>
        <dbReference type="SAM" id="Phobius"/>
    </source>
</evidence>
<dbReference type="InterPro" id="IPR023408">
    <property type="entry name" value="MscS_beta-dom_sf"/>
</dbReference>
<evidence type="ECO:0000256" key="2">
    <source>
        <dbReference type="ARBA" id="ARBA00008017"/>
    </source>
</evidence>
<feature type="transmembrane region" description="Helical" evidence="7">
    <location>
        <begin position="60"/>
        <end position="83"/>
    </location>
</feature>
<keyword evidence="4 7" id="KW-0812">Transmembrane</keyword>
<dbReference type="SUPFAM" id="SSF50182">
    <property type="entry name" value="Sm-like ribonucleoproteins"/>
    <property type="match status" value="1"/>
</dbReference>
<feature type="domain" description="Mechanosensitive ion channel MscS" evidence="8">
    <location>
        <begin position="186"/>
        <end position="252"/>
    </location>
</feature>
<evidence type="ECO:0000256" key="1">
    <source>
        <dbReference type="ARBA" id="ARBA00004651"/>
    </source>
</evidence>
<dbReference type="GO" id="GO:0008381">
    <property type="term" value="F:mechanosensitive monoatomic ion channel activity"/>
    <property type="evidence" value="ECO:0007669"/>
    <property type="project" value="UniProtKB-ARBA"/>
</dbReference>
<dbReference type="InterPro" id="IPR049278">
    <property type="entry name" value="MS_channel_C"/>
</dbReference>
<feature type="domain" description="Mechanosensitive ion channel MscS C-terminal" evidence="9">
    <location>
        <begin position="262"/>
        <end position="343"/>
    </location>
</feature>
<dbReference type="InterPro" id="IPR006685">
    <property type="entry name" value="MscS_channel_2nd"/>
</dbReference>
<comment type="subcellular location">
    <subcellularLocation>
        <location evidence="1">Cell membrane</location>
        <topology evidence="1">Multi-pass membrane protein</topology>
    </subcellularLocation>
</comment>
<dbReference type="SUPFAM" id="SSF82861">
    <property type="entry name" value="Mechanosensitive channel protein MscS (YggB), transmembrane region"/>
    <property type="match status" value="1"/>
</dbReference>
<dbReference type="Pfam" id="PF21082">
    <property type="entry name" value="MS_channel_3rd"/>
    <property type="match status" value="1"/>
</dbReference>
<comment type="caution">
    <text evidence="11">The sequence shown here is derived from an EMBL/GenBank/DDBJ whole genome shotgun (WGS) entry which is preliminary data.</text>
</comment>
<feature type="transmembrane region" description="Helical" evidence="7">
    <location>
        <begin position="141"/>
        <end position="158"/>
    </location>
</feature>
<dbReference type="InterPro" id="IPR049142">
    <property type="entry name" value="MS_channel_1st"/>
</dbReference>
<dbReference type="PANTHER" id="PTHR30566">
    <property type="entry name" value="YNAI-RELATED MECHANOSENSITIVE ION CHANNEL"/>
    <property type="match status" value="1"/>
</dbReference>
<dbReference type="InterPro" id="IPR010920">
    <property type="entry name" value="LSM_dom_sf"/>
</dbReference>
<keyword evidence="6 7" id="KW-0472">Membrane</keyword>
<comment type="similarity">
    <text evidence="2">Belongs to the MscS (TC 1.A.23) family.</text>
</comment>
<evidence type="ECO:0000259" key="8">
    <source>
        <dbReference type="Pfam" id="PF00924"/>
    </source>
</evidence>
<evidence type="ECO:0000256" key="3">
    <source>
        <dbReference type="ARBA" id="ARBA00022475"/>
    </source>
</evidence>
<proteinExistence type="inferred from homology"/>
<name>A0A2H0LVL0_9BACT</name>
<dbReference type="AlphaFoldDB" id="A0A2H0LVL0"/>
<sequence>MDISALKSILDYQFLGNSVLAYLIFLATFIVSVIVLHIIKNIVIAKIKKITEKTKNSLDDFILGLCEKIIMPLLYFGAFYFSISQLSMADALKHFLSSLFIIVMASVIARLASAIVIFFLKNTWLKDQFATASGAGKSVTLFNIVRLVFWGAALVFILDNLGFNIAAVIAGLGIGGVAVALAAQTILGDLFNYFVIFFDKPFEEGDFIITGEFMGVIENIGIKTTRVRSLGGEQLVFSNSDLASSRIRNYKRMEKRRVLFLLGVTYQTSLQQLKKIPGIIKDIVANVKDTVFDRAHFKEYGDFNLVIEIVYFVLSSDYNKYMDIQQEINFAIKEAFEKESIEFAYPTQTLFVEKANI</sequence>
<keyword evidence="3" id="KW-1003">Cell membrane</keyword>
<reference evidence="11 12" key="1">
    <citation type="submission" date="2017-09" db="EMBL/GenBank/DDBJ databases">
        <title>Depth-based differentiation of microbial function through sediment-hosted aquifers and enrichment of novel symbionts in the deep terrestrial subsurface.</title>
        <authorList>
            <person name="Probst A.J."/>
            <person name="Ladd B."/>
            <person name="Jarett J.K."/>
            <person name="Geller-Mcgrath D.E."/>
            <person name="Sieber C.M."/>
            <person name="Emerson J.B."/>
            <person name="Anantharaman K."/>
            <person name="Thomas B.C."/>
            <person name="Malmstrom R."/>
            <person name="Stieglmeier M."/>
            <person name="Klingl A."/>
            <person name="Woyke T."/>
            <person name="Ryan C.M."/>
            <person name="Banfield J.F."/>
        </authorList>
    </citation>
    <scope>NUCLEOTIDE SEQUENCE [LARGE SCALE GENOMIC DNA]</scope>
    <source>
        <strain evidence="11">CG11_big_fil_rev_8_21_14_0_20_42_13</strain>
    </source>
</reference>
<evidence type="ECO:0000313" key="12">
    <source>
        <dbReference type="Proteomes" id="UP000229641"/>
    </source>
</evidence>
<evidence type="ECO:0000256" key="6">
    <source>
        <dbReference type="ARBA" id="ARBA00023136"/>
    </source>
</evidence>
<feature type="domain" description="Mechanosensitive ion channel transmembrane helices 2/3" evidence="10">
    <location>
        <begin position="143"/>
        <end position="184"/>
    </location>
</feature>
<dbReference type="Gene3D" id="2.30.30.60">
    <property type="match status" value="1"/>
</dbReference>
<dbReference type="Proteomes" id="UP000229641">
    <property type="component" value="Unassembled WGS sequence"/>
</dbReference>
<evidence type="ECO:0000259" key="9">
    <source>
        <dbReference type="Pfam" id="PF21082"/>
    </source>
</evidence>
<evidence type="ECO:0000256" key="4">
    <source>
        <dbReference type="ARBA" id="ARBA00022692"/>
    </source>
</evidence>
<dbReference type="Gene3D" id="1.10.287.1260">
    <property type="match status" value="1"/>
</dbReference>
<evidence type="ECO:0000256" key="5">
    <source>
        <dbReference type="ARBA" id="ARBA00022989"/>
    </source>
</evidence>